<dbReference type="Proteomes" id="UP000046067">
    <property type="component" value="Unassembled WGS sequence"/>
</dbReference>
<dbReference type="AlphaFoldDB" id="A0A655W5R5"/>
<proteinExistence type="predicted"/>
<reference evidence="1 2" key="1">
    <citation type="submission" date="2015-07" db="EMBL/GenBank/DDBJ databases">
        <authorList>
            <consortium name="Pathogen Informatics"/>
        </authorList>
    </citation>
    <scope>NUCLEOTIDE SEQUENCE [LARGE SCALE GENOMIC DNA]</scope>
    <source>
        <strain evidence="1 2">A325</strain>
    </source>
</reference>
<gene>
    <name evidence="1" type="ORF">ERS013201_01061</name>
</gene>
<evidence type="ECO:0000313" key="2">
    <source>
        <dbReference type="Proteomes" id="UP000046067"/>
    </source>
</evidence>
<name>A0A655W5R5_VIBCL</name>
<sequence>MRLSEQKLRVHTLAPRIIAAHPHMLRIQIEIQLIARHQLVAVFGFIQHRL</sequence>
<accession>A0A655W5R5</accession>
<dbReference type="EMBL" id="CWQJ01000005">
    <property type="protein sequence ID" value="CSB82848.1"/>
    <property type="molecule type" value="Genomic_DNA"/>
</dbReference>
<organism evidence="1 2">
    <name type="scientific">Vibrio cholerae</name>
    <dbReference type="NCBI Taxonomy" id="666"/>
    <lineage>
        <taxon>Bacteria</taxon>
        <taxon>Pseudomonadati</taxon>
        <taxon>Pseudomonadota</taxon>
        <taxon>Gammaproteobacteria</taxon>
        <taxon>Vibrionales</taxon>
        <taxon>Vibrionaceae</taxon>
        <taxon>Vibrio</taxon>
    </lineage>
</organism>
<protein>
    <submittedName>
        <fullName evidence="1">Uncharacterized protein</fullName>
    </submittedName>
</protein>
<evidence type="ECO:0000313" key="1">
    <source>
        <dbReference type="EMBL" id="CSB82848.1"/>
    </source>
</evidence>